<reference evidence="1" key="1">
    <citation type="journal article" date="2023" name="Mol. Biol. Evol.">
        <title>Third-Generation Sequencing Reveals the Adaptive Role of the Epigenome in Three Deep-Sea Polychaetes.</title>
        <authorList>
            <person name="Perez M."/>
            <person name="Aroh O."/>
            <person name="Sun Y."/>
            <person name="Lan Y."/>
            <person name="Juniper S.K."/>
            <person name="Young C.R."/>
            <person name="Angers B."/>
            <person name="Qian P.Y."/>
        </authorList>
    </citation>
    <scope>NUCLEOTIDE SEQUENCE</scope>
    <source>
        <strain evidence="1">R07B-5</strain>
    </source>
</reference>
<protein>
    <submittedName>
        <fullName evidence="1">Uncharacterized protein</fullName>
    </submittedName>
</protein>
<comment type="caution">
    <text evidence="1">The sequence shown here is derived from an EMBL/GenBank/DDBJ whole genome shotgun (WGS) entry which is preliminary data.</text>
</comment>
<keyword evidence="2" id="KW-1185">Reference proteome</keyword>
<accession>A0AAD9KHQ9</accession>
<dbReference type="AlphaFoldDB" id="A0AAD9KHQ9"/>
<dbReference type="EMBL" id="JAODUO010001115">
    <property type="protein sequence ID" value="KAK2171000.1"/>
    <property type="molecule type" value="Genomic_DNA"/>
</dbReference>
<evidence type="ECO:0000313" key="2">
    <source>
        <dbReference type="Proteomes" id="UP001209878"/>
    </source>
</evidence>
<dbReference type="Proteomes" id="UP001209878">
    <property type="component" value="Unassembled WGS sequence"/>
</dbReference>
<sequence>MQRARLNRVHKLTPEMTAPSKPVILTNTKNKIQMNAMLIEGPLNSDYYTNATQKHTLTTAVVSDVPVEIVNGVRINRHDLCSTHEEANIIITECLLSGKCGRVVCDDTDVLVLLVHFYHITCRGRNSALK</sequence>
<name>A0AAD9KHQ9_RIDPI</name>
<organism evidence="1 2">
    <name type="scientific">Ridgeia piscesae</name>
    <name type="common">Tubeworm</name>
    <dbReference type="NCBI Taxonomy" id="27915"/>
    <lineage>
        <taxon>Eukaryota</taxon>
        <taxon>Metazoa</taxon>
        <taxon>Spiralia</taxon>
        <taxon>Lophotrochozoa</taxon>
        <taxon>Annelida</taxon>
        <taxon>Polychaeta</taxon>
        <taxon>Sedentaria</taxon>
        <taxon>Canalipalpata</taxon>
        <taxon>Sabellida</taxon>
        <taxon>Siboglinidae</taxon>
        <taxon>Ridgeia</taxon>
    </lineage>
</organism>
<evidence type="ECO:0000313" key="1">
    <source>
        <dbReference type="EMBL" id="KAK2171000.1"/>
    </source>
</evidence>
<proteinExistence type="predicted"/>
<gene>
    <name evidence="1" type="ORF">NP493_1113g00034</name>
</gene>